<feature type="domain" description="Prepilin type IV endopeptidase peptidase" evidence="3">
    <location>
        <begin position="7"/>
        <end position="106"/>
    </location>
</feature>
<comment type="similarity">
    <text evidence="1">Belongs to the peptidase A24 family.</text>
</comment>
<evidence type="ECO:0000259" key="3">
    <source>
        <dbReference type="Pfam" id="PF01478"/>
    </source>
</evidence>
<dbReference type="InterPro" id="IPR000045">
    <property type="entry name" value="Prepilin_IV_endopep_pep"/>
</dbReference>
<feature type="transmembrane region" description="Helical" evidence="2">
    <location>
        <begin position="93"/>
        <end position="114"/>
    </location>
</feature>
<evidence type="ECO:0000313" key="5">
    <source>
        <dbReference type="Proteomes" id="UP001161422"/>
    </source>
</evidence>
<dbReference type="PANTHER" id="PTHR30487">
    <property type="entry name" value="TYPE 4 PREPILIN-LIKE PROTEINS LEADER PEPTIDE-PROCESSING ENZYME"/>
    <property type="match status" value="1"/>
</dbReference>
<dbReference type="RefSeq" id="WP_095506259.1">
    <property type="nucleotide sequence ID" value="NZ_BSNC01000001.1"/>
</dbReference>
<sequence length="179" mass="19150">MDIVFPLLITLLAIAVINDLRRHTIPNLLTFSFIAIGILVHGIANGFEGLWFSVSATGLAFLILAPVVAIKALGAGDAKLMMAVGSLVGVELLLSSLVWGVIFGGFSSLLFAWYRTGWPGFKATLYRYQLQFATKKLIPAQANEAASIKAPYAPALALGTVIAVWQTAFVHTQLTFSLG</sequence>
<reference evidence="4" key="2">
    <citation type="submission" date="2023-01" db="EMBL/GenBank/DDBJ databases">
        <title>Draft genome sequence of Paraferrimonas sedimenticola strain NBRC 101628.</title>
        <authorList>
            <person name="Sun Q."/>
            <person name="Mori K."/>
        </authorList>
    </citation>
    <scope>NUCLEOTIDE SEQUENCE</scope>
    <source>
        <strain evidence="4">NBRC 101628</strain>
    </source>
</reference>
<gene>
    <name evidence="4" type="ORF">GCM10007895_02020</name>
</gene>
<organism evidence="4 5">
    <name type="scientific">Paraferrimonas sedimenticola</name>
    <dbReference type="NCBI Taxonomy" id="375674"/>
    <lineage>
        <taxon>Bacteria</taxon>
        <taxon>Pseudomonadati</taxon>
        <taxon>Pseudomonadota</taxon>
        <taxon>Gammaproteobacteria</taxon>
        <taxon>Alteromonadales</taxon>
        <taxon>Ferrimonadaceae</taxon>
        <taxon>Paraferrimonas</taxon>
    </lineage>
</organism>
<keyword evidence="2" id="KW-0812">Transmembrane</keyword>
<evidence type="ECO:0000313" key="4">
    <source>
        <dbReference type="EMBL" id="GLP94896.1"/>
    </source>
</evidence>
<dbReference type="AlphaFoldDB" id="A0AA37RT77"/>
<dbReference type="InterPro" id="IPR050882">
    <property type="entry name" value="Prepilin_peptidase/N-MTase"/>
</dbReference>
<dbReference type="GO" id="GO:0005886">
    <property type="term" value="C:plasma membrane"/>
    <property type="evidence" value="ECO:0007669"/>
    <property type="project" value="TreeGrafter"/>
</dbReference>
<evidence type="ECO:0000256" key="2">
    <source>
        <dbReference type="SAM" id="Phobius"/>
    </source>
</evidence>
<dbReference type="GO" id="GO:0004190">
    <property type="term" value="F:aspartic-type endopeptidase activity"/>
    <property type="evidence" value="ECO:0007669"/>
    <property type="project" value="InterPro"/>
</dbReference>
<keyword evidence="2" id="KW-1133">Transmembrane helix</keyword>
<feature type="transmembrane region" description="Helical" evidence="2">
    <location>
        <begin position="50"/>
        <end position="73"/>
    </location>
</feature>
<evidence type="ECO:0000256" key="1">
    <source>
        <dbReference type="ARBA" id="ARBA00005801"/>
    </source>
</evidence>
<keyword evidence="2" id="KW-0472">Membrane</keyword>
<proteinExistence type="inferred from homology"/>
<protein>
    <recommendedName>
        <fullName evidence="3">Prepilin type IV endopeptidase peptidase domain-containing protein</fullName>
    </recommendedName>
</protein>
<reference evidence="4" key="1">
    <citation type="journal article" date="2014" name="Int. J. Syst. Evol. Microbiol.">
        <title>Complete genome sequence of Corynebacterium casei LMG S-19264T (=DSM 44701T), isolated from a smear-ripened cheese.</title>
        <authorList>
            <consortium name="US DOE Joint Genome Institute (JGI-PGF)"/>
            <person name="Walter F."/>
            <person name="Albersmeier A."/>
            <person name="Kalinowski J."/>
            <person name="Ruckert C."/>
        </authorList>
    </citation>
    <scope>NUCLEOTIDE SEQUENCE</scope>
    <source>
        <strain evidence="4">NBRC 101628</strain>
    </source>
</reference>
<comment type="caution">
    <text evidence="4">The sequence shown here is derived from an EMBL/GenBank/DDBJ whole genome shotgun (WGS) entry which is preliminary data.</text>
</comment>
<dbReference type="PANTHER" id="PTHR30487:SF0">
    <property type="entry name" value="PREPILIN LEADER PEPTIDASE_N-METHYLTRANSFERASE-RELATED"/>
    <property type="match status" value="1"/>
</dbReference>
<dbReference type="Gene3D" id="1.20.120.1220">
    <property type="match status" value="1"/>
</dbReference>
<keyword evidence="5" id="KW-1185">Reference proteome</keyword>
<dbReference type="EMBL" id="BSNC01000001">
    <property type="protein sequence ID" value="GLP94896.1"/>
    <property type="molecule type" value="Genomic_DNA"/>
</dbReference>
<dbReference type="GO" id="GO:0006465">
    <property type="term" value="P:signal peptide processing"/>
    <property type="evidence" value="ECO:0007669"/>
    <property type="project" value="TreeGrafter"/>
</dbReference>
<feature type="transmembrane region" description="Helical" evidence="2">
    <location>
        <begin position="25"/>
        <end position="43"/>
    </location>
</feature>
<dbReference type="Pfam" id="PF01478">
    <property type="entry name" value="Peptidase_A24"/>
    <property type="match status" value="1"/>
</dbReference>
<dbReference type="Proteomes" id="UP001161422">
    <property type="component" value="Unassembled WGS sequence"/>
</dbReference>
<name>A0AA37RT77_9GAMM</name>
<accession>A0AA37RT77</accession>